<keyword evidence="3" id="KW-0687">Ribonucleoprotein</keyword>
<dbReference type="Gene3D" id="6.20.340.10">
    <property type="match status" value="1"/>
</dbReference>
<name>A0A3P6AQB1_BRACM</name>
<sequence length="138" mass="16143">MEIEQGKELLLEPKTVTEKSYFCTHSIATVAVPKAFTRRREAKDMHMYADLTNHLSILFEDGVITMSTHKATKEKKADVHKEYWKIPHLRPTEYIRSRLSRNQRTVKHAYGGALSRVACRQRIVRAFLVEEQKIVKKF</sequence>
<dbReference type="GO" id="GO:1990904">
    <property type="term" value="C:ribonucleoprotein complex"/>
    <property type="evidence" value="ECO:0007669"/>
    <property type="project" value="UniProtKB-KW"/>
</dbReference>
<protein>
    <recommendedName>
        <fullName evidence="5">60S ribosomal protein L34</fullName>
    </recommendedName>
</protein>
<evidence type="ECO:0000256" key="1">
    <source>
        <dbReference type="ARBA" id="ARBA00009875"/>
    </source>
</evidence>
<evidence type="ECO:0000256" key="2">
    <source>
        <dbReference type="ARBA" id="ARBA00022980"/>
    </source>
</evidence>
<accession>A0A3P6AQB1</accession>
<dbReference type="InterPro" id="IPR008195">
    <property type="entry name" value="Ribosomal_eL34"/>
</dbReference>
<organism evidence="4">
    <name type="scientific">Brassica campestris</name>
    <name type="common">Field mustard</name>
    <dbReference type="NCBI Taxonomy" id="3711"/>
    <lineage>
        <taxon>Eukaryota</taxon>
        <taxon>Viridiplantae</taxon>
        <taxon>Streptophyta</taxon>
        <taxon>Embryophyta</taxon>
        <taxon>Tracheophyta</taxon>
        <taxon>Spermatophyta</taxon>
        <taxon>Magnoliopsida</taxon>
        <taxon>eudicotyledons</taxon>
        <taxon>Gunneridae</taxon>
        <taxon>Pentapetalae</taxon>
        <taxon>rosids</taxon>
        <taxon>malvids</taxon>
        <taxon>Brassicales</taxon>
        <taxon>Brassicaceae</taxon>
        <taxon>Brassiceae</taxon>
        <taxon>Brassica</taxon>
    </lineage>
</organism>
<dbReference type="Pfam" id="PF01199">
    <property type="entry name" value="Ribosomal_L34e"/>
    <property type="match status" value="1"/>
</dbReference>
<proteinExistence type="inferred from homology"/>
<gene>
    <name evidence="4" type="ORF">BRAA02T08614Z</name>
</gene>
<dbReference type="GO" id="GO:0006412">
    <property type="term" value="P:translation"/>
    <property type="evidence" value="ECO:0007669"/>
    <property type="project" value="InterPro"/>
</dbReference>
<dbReference type="GO" id="GO:0005840">
    <property type="term" value="C:ribosome"/>
    <property type="evidence" value="ECO:0007669"/>
    <property type="project" value="UniProtKB-KW"/>
</dbReference>
<comment type="similarity">
    <text evidence="1">Belongs to the eukaryotic ribosomal protein eL34 family.</text>
</comment>
<dbReference type="EMBL" id="LR031573">
    <property type="protein sequence ID" value="VDC92015.1"/>
    <property type="molecule type" value="Genomic_DNA"/>
</dbReference>
<evidence type="ECO:0008006" key="5">
    <source>
        <dbReference type="Google" id="ProtNLM"/>
    </source>
</evidence>
<evidence type="ECO:0000256" key="3">
    <source>
        <dbReference type="ARBA" id="ARBA00023274"/>
    </source>
</evidence>
<keyword evidence="2" id="KW-0689">Ribosomal protein</keyword>
<dbReference type="InterPro" id="IPR038562">
    <property type="entry name" value="Ribosomal_eL34_C_sf"/>
</dbReference>
<reference evidence="4" key="1">
    <citation type="submission" date="2018-11" db="EMBL/GenBank/DDBJ databases">
        <authorList>
            <consortium name="Genoscope - CEA"/>
            <person name="William W."/>
        </authorList>
    </citation>
    <scope>NUCLEOTIDE SEQUENCE</scope>
</reference>
<dbReference type="GO" id="GO:0003735">
    <property type="term" value="F:structural constituent of ribosome"/>
    <property type="evidence" value="ECO:0007669"/>
    <property type="project" value="InterPro"/>
</dbReference>
<dbReference type="AlphaFoldDB" id="A0A3P6AQB1"/>
<dbReference type="PANTHER" id="PTHR10759">
    <property type="entry name" value="60S RIBOSOMAL PROTEIN L34"/>
    <property type="match status" value="1"/>
</dbReference>
<evidence type="ECO:0000313" key="4">
    <source>
        <dbReference type="EMBL" id="VDC92015.1"/>
    </source>
</evidence>